<name>A0ABW6HPM3_9FLAO</name>
<dbReference type="EMBL" id="JBHZQA010000009">
    <property type="protein sequence ID" value="MFE3848969.1"/>
    <property type="molecule type" value="Genomic_DNA"/>
</dbReference>
<dbReference type="Proteomes" id="UP001600039">
    <property type="component" value="Unassembled WGS sequence"/>
</dbReference>
<comment type="caution">
    <text evidence="1">The sequence shown here is derived from an EMBL/GenBank/DDBJ whole genome shotgun (WGS) entry which is preliminary data.</text>
</comment>
<accession>A0ABW6HPM3</accession>
<keyword evidence="2" id="KW-1185">Reference proteome</keyword>
<protein>
    <recommendedName>
        <fullName evidence="3">Phage protein D</fullName>
    </recommendedName>
</protein>
<proteinExistence type="predicted"/>
<organism evidence="1 2">
    <name type="scientific">Flavobacterium fructosi</name>
    <dbReference type="NCBI Taxonomy" id="3230416"/>
    <lineage>
        <taxon>Bacteria</taxon>
        <taxon>Pseudomonadati</taxon>
        <taxon>Bacteroidota</taxon>
        <taxon>Flavobacteriia</taxon>
        <taxon>Flavobacteriales</taxon>
        <taxon>Flavobacteriaceae</taxon>
        <taxon>Flavobacterium</taxon>
    </lineage>
</organism>
<evidence type="ECO:0000313" key="2">
    <source>
        <dbReference type="Proteomes" id="UP001600039"/>
    </source>
</evidence>
<evidence type="ECO:0008006" key="3">
    <source>
        <dbReference type="Google" id="ProtNLM"/>
    </source>
</evidence>
<gene>
    <name evidence="1" type="ORF">ACFX5D_13435</name>
</gene>
<sequence length="321" mass="36480">MTLAMVSKIVFAETDTHGEIVIRKCNSVKIETSWESLTDTAVIVLARNVKDFDKLNVKSIFKKGDPVEIYLGYDENLLLEFTGFISEVSADIPIKIKCDDYMYLLKKHPVNVSMRSTKLEDLIKLIIPPGIEYDVADINIGTKRFPNMTAAKVLEDLQSNNIYSYFKGKKLIVGKIYTDDAPEPVTFNFSQNVVDSALQYKNKEDVIIKIIATSTLPKGRKLIAEFGDDFGQEQHLSYYNITLETELLKLAKADYDKFKVEGFDGNITAFGVPSVSHGMKAKIISYQYPDRKGLYYIKKVTKEFDDSPKYRQIIDLDKKAE</sequence>
<evidence type="ECO:0000313" key="1">
    <source>
        <dbReference type="EMBL" id="MFE3848969.1"/>
    </source>
</evidence>
<dbReference type="RefSeq" id="WP_379858722.1">
    <property type="nucleotide sequence ID" value="NZ_JBHZQA010000009.1"/>
</dbReference>
<reference evidence="1 2" key="1">
    <citation type="submission" date="2024-06" db="EMBL/GenBank/DDBJ databases">
        <title>Flavobacterium spp. isolated from glacier.</title>
        <authorList>
            <person name="Han D."/>
        </authorList>
    </citation>
    <scope>NUCLEOTIDE SEQUENCE [LARGE SCALE GENOMIC DNA]</scope>
    <source>
        <strain evidence="1 2">LB3P45</strain>
    </source>
</reference>